<accession>A0A1I2F5H7</accession>
<keyword evidence="3" id="KW-1185">Reference proteome</keyword>
<evidence type="ECO:0000313" key="3">
    <source>
        <dbReference type="Proteomes" id="UP000198855"/>
    </source>
</evidence>
<protein>
    <submittedName>
        <fullName evidence="2">YqzL-like protein</fullName>
    </submittedName>
</protein>
<feature type="compositionally biased region" description="Acidic residues" evidence="1">
    <location>
        <begin position="39"/>
        <end position="53"/>
    </location>
</feature>
<gene>
    <name evidence="2" type="ORF">SAMN05216378_4703</name>
</gene>
<dbReference type="OrthoDB" id="1650227at2"/>
<sequence>MRNFSWKYFTLTGDVESYMLYKEMDQLGPENHPQHLPGDNEELAAEFEDSSAL</sequence>
<dbReference type="Proteomes" id="UP000198855">
    <property type="component" value="Unassembled WGS sequence"/>
</dbReference>
<proteinExistence type="predicted"/>
<feature type="region of interest" description="Disordered" evidence="1">
    <location>
        <begin position="27"/>
        <end position="53"/>
    </location>
</feature>
<evidence type="ECO:0000256" key="1">
    <source>
        <dbReference type="SAM" id="MobiDB-lite"/>
    </source>
</evidence>
<name>A0A1I2F5H7_9BACL</name>
<dbReference type="AlphaFoldDB" id="A0A1I2F5H7"/>
<dbReference type="EMBL" id="FOMT01000005">
    <property type="protein sequence ID" value="SFF00592.1"/>
    <property type="molecule type" value="Genomic_DNA"/>
</dbReference>
<dbReference type="InterPro" id="IPR025617">
    <property type="entry name" value="YqzL"/>
</dbReference>
<organism evidence="2 3">
    <name type="scientific">Paenibacillus catalpae</name>
    <dbReference type="NCBI Taxonomy" id="1045775"/>
    <lineage>
        <taxon>Bacteria</taxon>
        <taxon>Bacillati</taxon>
        <taxon>Bacillota</taxon>
        <taxon>Bacilli</taxon>
        <taxon>Bacillales</taxon>
        <taxon>Paenibacillaceae</taxon>
        <taxon>Paenibacillus</taxon>
    </lineage>
</organism>
<dbReference type="RefSeq" id="WP_091188858.1">
    <property type="nucleotide sequence ID" value="NZ_FOMT01000005.1"/>
</dbReference>
<dbReference type="Pfam" id="PF14006">
    <property type="entry name" value="YqzL"/>
    <property type="match status" value="1"/>
</dbReference>
<evidence type="ECO:0000313" key="2">
    <source>
        <dbReference type="EMBL" id="SFF00592.1"/>
    </source>
</evidence>
<dbReference type="STRING" id="1045775.SAMN05216378_4703"/>
<reference evidence="3" key="1">
    <citation type="submission" date="2016-10" db="EMBL/GenBank/DDBJ databases">
        <authorList>
            <person name="Varghese N."/>
            <person name="Submissions S."/>
        </authorList>
    </citation>
    <scope>NUCLEOTIDE SEQUENCE [LARGE SCALE GENOMIC DNA]</scope>
    <source>
        <strain evidence="3">CGMCC 1.10784</strain>
    </source>
</reference>